<dbReference type="EMBL" id="VBAL01000028">
    <property type="protein sequence ID" value="TMJ05322.1"/>
    <property type="molecule type" value="Genomic_DNA"/>
</dbReference>
<comment type="function">
    <text evidence="2 7">Hydrolysis of 6-phosphogluconolactone to 6-phosphogluconate.</text>
</comment>
<evidence type="ECO:0000256" key="7">
    <source>
        <dbReference type="RuleBase" id="RU365095"/>
    </source>
</evidence>
<evidence type="ECO:0000313" key="10">
    <source>
        <dbReference type="Proteomes" id="UP000319353"/>
    </source>
</evidence>
<gene>
    <name evidence="7 9" type="primary">pgl</name>
    <name evidence="9" type="ORF">E6H01_03130</name>
</gene>
<dbReference type="AlphaFoldDB" id="A0A537LBD5"/>
<dbReference type="InterPro" id="IPR006148">
    <property type="entry name" value="Glc/Gal-6P_isomerase"/>
</dbReference>
<evidence type="ECO:0000256" key="3">
    <source>
        <dbReference type="ARBA" id="ARBA00004961"/>
    </source>
</evidence>
<comment type="pathway">
    <text evidence="3 7">Carbohydrate degradation; pentose phosphate pathway; D-ribulose 5-phosphate from D-glucose 6-phosphate (oxidative stage): step 2/3.</text>
</comment>
<evidence type="ECO:0000256" key="4">
    <source>
        <dbReference type="ARBA" id="ARBA00010662"/>
    </source>
</evidence>
<accession>A0A537LBD5</accession>
<comment type="similarity">
    <text evidence="4 7">Belongs to the glucosamine/galactosamine-6-phosphate isomerase family. 6-phosphogluconolactonase subfamily.</text>
</comment>
<dbReference type="UniPathway" id="UPA00115">
    <property type="reaction ID" value="UER00409"/>
</dbReference>
<dbReference type="NCBIfam" id="TIGR01198">
    <property type="entry name" value="pgl"/>
    <property type="match status" value="1"/>
</dbReference>
<protein>
    <recommendedName>
        <fullName evidence="6 7">6-phosphogluconolactonase</fullName>
        <shortName evidence="7">6PGL</shortName>
        <ecNumber evidence="5 7">3.1.1.31</ecNumber>
    </recommendedName>
</protein>
<dbReference type="GO" id="GO:0005975">
    <property type="term" value="P:carbohydrate metabolic process"/>
    <property type="evidence" value="ECO:0007669"/>
    <property type="project" value="UniProtKB-UniRule"/>
</dbReference>
<evidence type="ECO:0000256" key="6">
    <source>
        <dbReference type="ARBA" id="ARBA00020337"/>
    </source>
</evidence>
<dbReference type="CDD" id="cd01400">
    <property type="entry name" value="6PGL"/>
    <property type="match status" value="1"/>
</dbReference>
<organism evidence="9 10">
    <name type="scientific">Candidatus Segetimicrobium genomatis</name>
    <dbReference type="NCBI Taxonomy" id="2569760"/>
    <lineage>
        <taxon>Bacteria</taxon>
        <taxon>Bacillati</taxon>
        <taxon>Candidatus Sysuimicrobiota</taxon>
        <taxon>Candidatus Sysuimicrobiia</taxon>
        <taxon>Candidatus Sysuimicrobiales</taxon>
        <taxon>Candidatus Segetimicrobiaceae</taxon>
        <taxon>Candidatus Segetimicrobium</taxon>
    </lineage>
</organism>
<dbReference type="Proteomes" id="UP000319353">
    <property type="component" value="Unassembled WGS sequence"/>
</dbReference>
<dbReference type="Pfam" id="PF01182">
    <property type="entry name" value="Glucosamine_iso"/>
    <property type="match status" value="1"/>
</dbReference>
<feature type="domain" description="Glucosamine/galactosamine-6-phosphate isomerase" evidence="8">
    <location>
        <begin position="16"/>
        <end position="237"/>
    </location>
</feature>
<dbReference type="Gene3D" id="3.40.50.1360">
    <property type="match status" value="1"/>
</dbReference>
<dbReference type="GO" id="GO:0006098">
    <property type="term" value="P:pentose-phosphate shunt"/>
    <property type="evidence" value="ECO:0007669"/>
    <property type="project" value="UniProtKB-UniPathway"/>
</dbReference>
<dbReference type="PANTHER" id="PTHR11054:SF0">
    <property type="entry name" value="6-PHOSPHOGLUCONOLACTONASE"/>
    <property type="match status" value="1"/>
</dbReference>
<dbReference type="PANTHER" id="PTHR11054">
    <property type="entry name" value="6-PHOSPHOGLUCONOLACTONASE"/>
    <property type="match status" value="1"/>
</dbReference>
<reference evidence="9 10" key="1">
    <citation type="journal article" date="2019" name="Nat. Microbiol.">
        <title>Mediterranean grassland soil C-N compound turnover is dependent on rainfall and depth, and is mediated by genomically divergent microorganisms.</title>
        <authorList>
            <person name="Diamond S."/>
            <person name="Andeer P.F."/>
            <person name="Li Z."/>
            <person name="Crits-Christoph A."/>
            <person name="Burstein D."/>
            <person name="Anantharaman K."/>
            <person name="Lane K.R."/>
            <person name="Thomas B.C."/>
            <person name="Pan C."/>
            <person name="Northen T.R."/>
            <person name="Banfield J.F."/>
        </authorList>
    </citation>
    <scope>NUCLEOTIDE SEQUENCE [LARGE SCALE GENOMIC DNA]</scope>
    <source>
        <strain evidence="9">NP_4</strain>
    </source>
</reference>
<evidence type="ECO:0000256" key="1">
    <source>
        <dbReference type="ARBA" id="ARBA00000832"/>
    </source>
</evidence>
<comment type="catalytic activity">
    <reaction evidence="1 7">
        <text>6-phospho-D-glucono-1,5-lactone + H2O = 6-phospho-D-gluconate + H(+)</text>
        <dbReference type="Rhea" id="RHEA:12556"/>
        <dbReference type="ChEBI" id="CHEBI:15377"/>
        <dbReference type="ChEBI" id="CHEBI:15378"/>
        <dbReference type="ChEBI" id="CHEBI:57955"/>
        <dbReference type="ChEBI" id="CHEBI:58759"/>
        <dbReference type="EC" id="3.1.1.31"/>
    </reaction>
</comment>
<name>A0A537LBD5_9BACT</name>
<dbReference type="InterPro" id="IPR039104">
    <property type="entry name" value="6PGL"/>
</dbReference>
<dbReference type="GO" id="GO:0017057">
    <property type="term" value="F:6-phosphogluconolactonase activity"/>
    <property type="evidence" value="ECO:0007669"/>
    <property type="project" value="UniProtKB-UniRule"/>
</dbReference>
<evidence type="ECO:0000256" key="2">
    <source>
        <dbReference type="ARBA" id="ARBA00002681"/>
    </source>
</evidence>
<evidence type="ECO:0000259" key="8">
    <source>
        <dbReference type="Pfam" id="PF01182"/>
    </source>
</evidence>
<evidence type="ECO:0000256" key="5">
    <source>
        <dbReference type="ARBA" id="ARBA00013198"/>
    </source>
</evidence>
<evidence type="ECO:0000313" key="9">
    <source>
        <dbReference type="EMBL" id="TMJ05322.1"/>
    </source>
</evidence>
<dbReference type="EC" id="3.1.1.31" evidence="5 7"/>
<proteinExistence type="inferred from homology"/>
<dbReference type="InterPro" id="IPR005900">
    <property type="entry name" value="6-phosphogluconolactonase_DevB"/>
</dbReference>
<dbReference type="SUPFAM" id="SSF100950">
    <property type="entry name" value="NagB/RpiA/CoA transferase-like"/>
    <property type="match status" value="1"/>
</dbReference>
<keyword evidence="7 9" id="KW-0378">Hydrolase</keyword>
<dbReference type="InterPro" id="IPR037171">
    <property type="entry name" value="NagB/RpiA_transferase-like"/>
</dbReference>
<sequence>MPTPSPTKPVVYVYPDIDGMSRAAARALIDRAREAVESEGRCALVLSGGNTPRALYRLLATEFARRMPWGQVDLFWGDERYVPADDSRSNFHMAKETLLDHVPIPPANIHPMPTTHPDPEDAARAYDALLGQRFPGSWPRFDVVLLGLAADGHIASLFPASPALQVTNRRVVAVQVPAEPPRRLTITLPVINHAAAVFFFVAGKGKAGSLHRALIGPCDPVTCPAVGVRPEAGDIVWWVDEGAGTFLGPAVRAPSPPD</sequence>
<comment type="caution">
    <text evidence="9">The sequence shown here is derived from an EMBL/GenBank/DDBJ whole genome shotgun (WGS) entry which is preliminary data.</text>
</comment>